<gene>
    <name evidence="1" type="ORF">J6I44_08870</name>
</gene>
<evidence type="ECO:0000313" key="1">
    <source>
        <dbReference type="EMBL" id="MCW9706967.1"/>
    </source>
</evidence>
<keyword evidence="2" id="KW-1185">Reference proteome</keyword>
<dbReference type="EMBL" id="JAGGJA010000005">
    <property type="protein sequence ID" value="MCW9706967.1"/>
    <property type="molecule type" value="Genomic_DNA"/>
</dbReference>
<protein>
    <recommendedName>
        <fullName evidence="3">Adenosine deaminase</fullName>
    </recommendedName>
</protein>
<proteinExistence type="predicted"/>
<reference evidence="1 2" key="1">
    <citation type="submission" date="2021-03" db="EMBL/GenBank/DDBJ databases">
        <title>Aliifodinibius sp. nov., a new bacterium isolated from saline soil.</title>
        <authorList>
            <person name="Galisteo C."/>
            <person name="De La Haba R."/>
            <person name="Sanchez-Porro C."/>
            <person name="Ventosa A."/>
        </authorList>
    </citation>
    <scope>NUCLEOTIDE SEQUENCE [LARGE SCALE GENOMIC DNA]</scope>
    <source>
        <strain evidence="1 2">1BSP15-2V2</strain>
    </source>
</reference>
<organism evidence="1 2">
    <name type="scientific">Fodinibius salsisoli</name>
    <dbReference type="NCBI Taxonomy" id="2820877"/>
    <lineage>
        <taxon>Bacteria</taxon>
        <taxon>Pseudomonadati</taxon>
        <taxon>Balneolota</taxon>
        <taxon>Balneolia</taxon>
        <taxon>Balneolales</taxon>
        <taxon>Balneolaceae</taxon>
        <taxon>Fodinibius</taxon>
    </lineage>
</organism>
<comment type="caution">
    <text evidence="1">The sequence shown here is derived from an EMBL/GenBank/DDBJ whole genome shotgun (WGS) entry which is preliminary data.</text>
</comment>
<evidence type="ECO:0000313" key="2">
    <source>
        <dbReference type="Proteomes" id="UP001207918"/>
    </source>
</evidence>
<name>A0ABT3PM19_9BACT</name>
<dbReference type="Proteomes" id="UP001207918">
    <property type="component" value="Unassembled WGS sequence"/>
</dbReference>
<sequence length="326" mass="37427">MYKSFEAFMERIVDYAGLFPPADLSLESALINYETYRRSSDVWMLSRFIIPVSKLQELSPYGESLFTEKKPWDFSVLGKRTETLSEFSAYLDETVAAMEQLHTVYPGSVTTDMFEIALPREVVFANDQSLVAEACRITEKHFGDDSTLPGSVFFEAYFEESWQKDISEILKGIEVHNNQPDEENGIHAGFKLRCGGVEKRAFPSIEQIAFVIRQAKEYNVALKATAGLHHPVRHYAEEVQTKMHGFFNVFGGAMLNAKFGLSQKNLEQILRDEDAEHFEFTDVGFKWQEWSLSVEEITKLRNEVITTFGSCSFDDPREDLKKLQWM</sequence>
<dbReference type="RefSeq" id="WP_265765721.1">
    <property type="nucleotide sequence ID" value="NZ_JAGGJA010000005.1"/>
</dbReference>
<accession>A0ABT3PM19</accession>
<evidence type="ECO:0008006" key="3">
    <source>
        <dbReference type="Google" id="ProtNLM"/>
    </source>
</evidence>